<dbReference type="CDD" id="cd01991">
    <property type="entry name" value="Asn_synthase_B_C"/>
    <property type="match status" value="1"/>
</dbReference>
<keyword evidence="2" id="KW-0061">Asparagine biosynthesis</keyword>
<gene>
    <name evidence="5" type="primary">SPBC4F6.11c</name>
    <name evidence="5" type="ORF">g.18985</name>
</gene>
<accession>A0A146M8H5</accession>
<keyword evidence="3" id="KW-0315">Glutamine amidotransferase</keyword>
<organism evidence="5">
    <name type="scientific">Lygus hesperus</name>
    <name type="common">Western plant bug</name>
    <dbReference type="NCBI Taxonomy" id="30085"/>
    <lineage>
        <taxon>Eukaryota</taxon>
        <taxon>Metazoa</taxon>
        <taxon>Ecdysozoa</taxon>
        <taxon>Arthropoda</taxon>
        <taxon>Hexapoda</taxon>
        <taxon>Insecta</taxon>
        <taxon>Pterygota</taxon>
        <taxon>Neoptera</taxon>
        <taxon>Paraneoptera</taxon>
        <taxon>Hemiptera</taxon>
        <taxon>Heteroptera</taxon>
        <taxon>Panheteroptera</taxon>
        <taxon>Cimicomorpha</taxon>
        <taxon>Miridae</taxon>
        <taxon>Mirini</taxon>
        <taxon>Lygus</taxon>
    </lineage>
</organism>
<dbReference type="PANTHER" id="PTHR45937">
    <property type="entry name" value="ASPARAGINE SYNTHETASE DOMAIN-CONTAINING PROTEIN 1"/>
    <property type="match status" value="1"/>
</dbReference>
<evidence type="ECO:0000313" key="5">
    <source>
        <dbReference type="EMBL" id="JAQ15066.1"/>
    </source>
</evidence>
<dbReference type="GO" id="GO:0006529">
    <property type="term" value="P:asparagine biosynthetic process"/>
    <property type="evidence" value="ECO:0007669"/>
    <property type="project" value="UniProtKB-KW"/>
</dbReference>
<evidence type="ECO:0000256" key="3">
    <source>
        <dbReference type="ARBA" id="ARBA00022962"/>
    </source>
</evidence>
<dbReference type="Pfam" id="PF00733">
    <property type="entry name" value="Asn_synthase"/>
    <property type="match status" value="1"/>
</dbReference>
<evidence type="ECO:0000256" key="2">
    <source>
        <dbReference type="ARBA" id="ARBA00022888"/>
    </source>
</evidence>
<proteinExistence type="predicted"/>
<dbReference type="InterPro" id="IPR014729">
    <property type="entry name" value="Rossmann-like_a/b/a_fold"/>
</dbReference>
<dbReference type="InterPro" id="IPR001962">
    <property type="entry name" value="Asn_synthase"/>
</dbReference>
<dbReference type="EMBL" id="GDHC01003563">
    <property type="protein sequence ID" value="JAQ15066.1"/>
    <property type="molecule type" value="Transcribed_RNA"/>
</dbReference>
<sequence>MLELYRPFPHLLLQILLLELHLPPNLYIFARNLVLTPTPFGLCGPSDPVALAALHCLLLLLLKATLEQVRSPYISSYAVLFSGGVDSTLLCAILHTILPSHIVLELVNVTCVRDGTADVSPDRQTCLQSFNELCTILPDAQSRFRLVLVDITFEDIVAHCELVRQLIHPRNTIMDFNIGCILYFASRGIGVLYGTDQSYTVQSSILFTGTGADELFAGYTRHRMVFNKFQSVSNSSACGVADAYAALRDELNRDRVRLWVRNLGRDDRVLGHFYRETRYIFLDEDIVHFTTCFALDTTTILPTGHFIFPIQLLYDCTLPKGVGDKKLLRLLLTKFQLADVSRFSKRAMQFGTRIAISSVPGTRVLPSHV</sequence>
<protein>
    <submittedName>
        <fullName evidence="5">Asparagine synthetase domain-containing protein C4F6.11c</fullName>
    </submittedName>
</protein>
<dbReference type="GO" id="GO:0004066">
    <property type="term" value="F:asparagine synthase (glutamine-hydrolyzing) activity"/>
    <property type="evidence" value="ECO:0007669"/>
    <property type="project" value="InterPro"/>
</dbReference>
<evidence type="ECO:0000256" key="1">
    <source>
        <dbReference type="ARBA" id="ARBA00022605"/>
    </source>
</evidence>
<keyword evidence="1" id="KW-0028">Amino-acid biosynthesis</keyword>
<dbReference type="SUPFAM" id="SSF52402">
    <property type="entry name" value="Adenine nucleotide alpha hydrolases-like"/>
    <property type="match status" value="1"/>
</dbReference>
<evidence type="ECO:0000259" key="4">
    <source>
        <dbReference type="Pfam" id="PF00733"/>
    </source>
</evidence>
<reference evidence="5" key="1">
    <citation type="journal article" date="2016" name="Gigascience">
        <title>De novo construction of an expanded transcriptome assembly for the western tarnished plant bug, Lygus hesperus.</title>
        <authorList>
            <person name="Tassone E.E."/>
            <person name="Geib S.M."/>
            <person name="Hall B."/>
            <person name="Fabrick J.A."/>
            <person name="Brent C.S."/>
            <person name="Hull J.J."/>
        </authorList>
    </citation>
    <scope>NUCLEOTIDE SEQUENCE</scope>
</reference>
<dbReference type="InterPro" id="IPR051857">
    <property type="entry name" value="Asn_synthetase_domain"/>
</dbReference>
<dbReference type="AlphaFoldDB" id="A0A146M8H5"/>
<dbReference type="Gene3D" id="3.40.50.620">
    <property type="entry name" value="HUPs"/>
    <property type="match status" value="1"/>
</dbReference>
<feature type="domain" description="Asparagine synthetase" evidence="4">
    <location>
        <begin position="203"/>
        <end position="264"/>
    </location>
</feature>
<name>A0A146M8H5_LYGHE</name>
<dbReference type="PANTHER" id="PTHR45937:SF1">
    <property type="entry name" value="ASPARAGINE SYNTHETASE DOMAIN-CONTAINING PROTEIN 1"/>
    <property type="match status" value="1"/>
</dbReference>